<dbReference type="EMBL" id="FJUX01000012">
    <property type="protein sequence ID" value="CZS92517.1"/>
    <property type="molecule type" value="Genomic_DNA"/>
</dbReference>
<keyword evidence="2" id="KW-1185">Reference proteome</keyword>
<gene>
    <name evidence="1" type="ORF">RAG0_03132</name>
</gene>
<proteinExistence type="predicted"/>
<dbReference type="Proteomes" id="UP000178912">
    <property type="component" value="Unassembled WGS sequence"/>
</dbReference>
<reference evidence="2" key="1">
    <citation type="submission" date="2016-03" db="EMBL/GenBank/DDBJ databases">
        <authorList>
            <person name="Guldener U."/>
        </authorList>
    </citation>
    <scope>NUCLEOTIDE SEQUENCE [LARGE SCALE GENOMIC DNA]</scope>
    <source>
        <strain evidence="2">04CH-RAC-A.6.1</strain>
    </source>
</reference>
<sequence length="95" mass="10500">MTLFLPPDMGITFVVQEEAAERGDLYMPSSSPIAYRCCIMFASLCTKDRLLTLIQIPSILLAALGILPIKIMRLCLESNNSAPMSGSMLLCRFKL</sequence>
<protein>
    <submittedName>
        <fullName evidence="1">Uncharacterized protein</fullName>
    </submittedName>
</protein>
<evidence type="ECO:0000313" key="2">
    <source>
        <dbReference type="Proteomes" id="UP000178912"/>
    </source>
</evidence>
<organism evidence="1 2">
    <name type="scientific">Rhynchosporium agropyri</name>
    <dbReference type="NCBI Taxonomy" id="914238"/>
    <lineage>
        <taxon>Eukaryota</taxon>
        <taxon>Fungi</taxon>
        <taxon>Dikarya</taxon>
        <taxon>Ascomycota</taxon>
        <taxon>Pezizomycotina</taxon>
        <taxon>Leotiomycetes</taxon>
        <taxon>Helotiales</taxon>
        <taxon>Ploettnerulaceae</taxon>
        <taxon>Rhynchosporium</taxon>
    </lineage>
</organism>
<accession>A0A1E1K323</accession>
<evidence type="ECO:0000313" key="1">
    <source>
        <dbReference type="EMBL" id="CZS92517.1"/>
    </source>
</evidence>
<name>A0A1E1K323_9HELO</name>
<dbReference type="AlphaFoldDB" id="A0A1E1K323"/>